<dbReference type="InterPro" id="IPR045746">
    <property type="entry name" value="ACT14924-like_Acyltransf_dom"/>
</dbReference>
<protein>
    <submittedName>
        <fullName evidence="2">1-acyl-sn-glycerol-3-phosphate acyltransferase</fullName>
    </submittedName>
</protein>
<keyword evidence="2" id="KW-0808">Transferase</keyword>
<dbReference type="EMBL" id="JAGKSB010000011">
    <property type="protein sequence ID" value="MBP3943906.1"/>
    <property type="molecule type" value="Genomic_DNA"/>
</dbReference>
<evidence type="ECO:0000313" key="2">
    <source>
        <dbReference type="EMBL" id="MBP3943906.1"/>
    </source>
</evidence>
<sequence length="276" mass="31619">MNIEQPKKYIDIRDVIKKKNPKLLKWIPNALTSFLERLVHIDDINIIMTRYADKRGLEFVDGLIEYLGASVTLVGQENIPLEDSVIFASNHPLGGLDGVAFMYAIGKHRQDVKFLVNDILMNVENLQPLFVPVNKVGGQGRSQAMAIQQAYAAKEALLVFPAGLVSRKQSHGVMDLQWQKSFINKAKKYKKDVVPVYIEGENSNFFYNLSRWRRKLGIKTNLEMLVLPHEMFSARNKNIIIRIGKPISYTYFDKSKEESTWAEEVKQLVYSMAPEK</sequence>
<keyword evidence="3" id="KW-1185">Reference proteome</keyword>
<dbReference type="GO" id="GO:0016746">
    <property type="term" value="F:acyltransferase activity"/>
    <property type="evidence" value="ECO:0007669"/>
    <property type="project" value="UniProtKB-KW"/>
</dbReference>
<evidence type="ECO:0000259" key="1">
    <source>
        <dbReference type="SMART" id="SM00563"/>
    </source>
</evidence>
<feature type="domain" description="Phospholipid/glycerol acyltransferase" evidence="1">
    <location>
        <begin position="85"/>
        <end position="201"/>
    </location>
</feature>
<dbReference type="SUPFAM" id="SSF69593">
    <property type="entry name" value="Glycerol-3-phosphate (1)-acyltransferase"/>
    <property type="match status" value="1"/>
</dbReference>
<dbReference type="InterPro" id="IPR002123">
    <property type="entry name" value="Plipid/glycerol_acylTrfase"/>
</dbReference>
<organism evidence="2 3">
    <name type="scientific">Rhinopithecimicrobium faecis</name>
    <dbReference type="NCBI Taxonomy" id="2820698"/>
    <lineage>
        <taxon>Bacteria</taxon>
        <taxon>Pseudomonadati</taxon>
        <taxon>Bacteroidota</taxon>
        <taxon>Sphingobacteriia</taxon>
        <taxon>Sphingobacteriales</taxon>
        <taxon>Sphingobacteriaceae</taxon>
        <taxon>Rhinopithecimicrobium</taxon>
    </lineage>
</organism>
<keyword evidence="2" id="KW-0012">Acyltransferase</keyword>
<accession>A0A8T4HCS8</accession>
<comment type="caution">
    <text evidence="2">The sequence shown here is derived from an EMBL/GenBank/DDBJ whole genome shotgun (WGS) entry which is preliminary data.</text>
</comment>
<evidence type="ECO:0000313" key="3">
    <source>
        <dbReference type="Proteomes" id="UP000679691"/>
    </source>
</evidence>
<reference evidence="2" key="1">
    <citation type="submission" date="2021-03" db="EMBL/GenBank/DDBJ databases">
        <authorList>
            <person name="Lu T."/>
            <person name="Wang Q."/>
            <person name="Han X."/>
        </authorList>
    </citation>
    <scope>NUCLEOTIDE SEQUENCE</scope>
    <source>
        <strain evidence="2">WQ 2009</strain>
    </source>
</reference>
<dbReference type="SMART" id="SM00563">
    <property type="entry name" value="PlsC"/>
    <property type="match status" value="1"/>
</dbReference>
<dbReference type="Pfam" id="PF19576">
    <property type="entry name" value="Acyltransf_2"/>
    <property type="match status" value="1"/>
</dbReference>
<name>A0A8T4HCS8_9SPHI</name>
<proteinExistence type="predicted"/>
<dbReference type="AlphaFoldDB" id="A0A8T4HCS8"/>
<dbReference type="Proteomes" id="UP000679691">
    <property type="component" value="Unassembled WGS sequence"/>
</dbReference>
<gene>
    <name evidence="2" type="ORF">J5U18_10055</name>
</gene>
<dbReference type="RefSeq" id="WP_353547409.1">
    <property type="nucleotide sequence ID" value="NZ_JAGKSB010000011.1"/>
</dbReference>